<evidence type="ECO:0000313" key="4">
    <source>
        <dbReference type="Proteomes" id="UP000633219"/>
    </source>
</evidence>
<feature type="domain" description="HMA" evidence="2">
    <location>
        <begin position="1"/>
        <end position="63"/>
    </location>
</feature>
<keyword evidence="1" id="KW-0479">Metal-binding</keyword>
<evidence type="ECO:0000259" key="2">
    <source>
        <dbReference type="PROSITE" id="PS50846"/>
    </source>
</evidence>
<dbReference type="CDD" id="cd00371">
    <property type="entry name" value="HMA"/>
    <property type="match status" value="1"/>
</dbReference>
<dbReference type="GO" id="GO:0046872">
    <property type="term" value="F:metal ion binding"/>
    <property type="evidence" value="ECO:0007669"/>
    <property type="project" value="UniProtKB-KW"/>
</dbReference>
<sequence>MYEFDIPDMSCGHCVNTVTKVIKATDPDAVANIDLIRRKVTVETKTDPGAIGAAMEDAGYPATFSAI</sequence>
<dbReference type="PROSITE" id="PS50846">
    <property type="entry name" value="HMA_2"/>
    <property type="match status" value="1"/>
</dbReference>
<comment type="caution">
    <text evidence="3">The sequence shown here is derived from an EMBL/GenBank/DDBJ whole genome shotgun (WGS) entry which is preliminary data.</text>
</comment>
<evidence type="ECO:0000313" key="3">
    <source>
        <dbReference type="EMBL" id="MBL0375244.1"/>
    </source>
</evidence>
<accession>A0A936YUX3</accession>
<dbReference type="InterPro" id="IPR036163">
    <property type="entry name" value="HMA_dom_sf"/>
</dbReference>
<dbReference type="RefSeq" id="WP_201663787.1">
    <property type="nucleotide sequence ID" value="NZ_JAEQNC010000020.1"/>
</dbReference>
<name>A0A936YUX3_9HYPH</name>
<organism evidence="3 4">
    <name type="scientific">Rhizobium setariae</name>
    <dbReference type="NCBI Taxonomy" id="2801340"/>
    <lineage>
        <taxon>Bacteria</taxon>
        <taxon>Pseudomonadati</taxon>
        <taxon>Pseudomonadota</taxon>
        <taxon>Alphaproteobacteria</taxon>
        <taxon>Hyphomicrobiales</taxon>
        <taxon>Rhizobiaceae</taxon>
        <taxon>Rhizobium/Agrobacterium group</taxon>
        <taxon>Rhizobium</taxon>
    </lineage>
</organism>
<dbReference type="InterPro" id="IPR006121">
    <property type="entry name" value="HMA_dom"/>
</dbReference>
<proteinExistence type="predicted"/>
<gene>
    <name evidence="3" type="ORF">JJB09_24830</name>
</gene>
<dbReference type="PROSITE" id="PS01047">
    <property type="entry name" value="HMA_1"/>
    <property type="match status" value="1"/>
</dbReference>
<evidence type="ECO:0000256" key="1">
    <source>
        <dbReference type="ARBA" id="ARBA00022723"/>
    </source>
</evidence>
<dbReference type="SUPFAM" id="SSF55008">
    <property type="entry name" value="HMA, heavy metal-associated domain"/>
    <property type="match status" value="1"/>
</dbReference>
<keyword evidence="4" id="KW-1185">Reference proteome</keyword>
<dbReference type="EMBL" id="JAEQNC010000020">
    <property type="protein sequence ID" value="MBL0375244.1"/>
    <property type="molecule type" value="Genomic_DNA"/>
</dbReference>
<dbReference type="Gene3D" id="3.30.70.100">
    <property type="match status" value="1"/>
</dbReference>
<dbReference type="InterPro" id="IPR017969">
    <property type="entry name" value="Heavy-metal-associated_CS"/>
</dbReference>
<reference evidence="3" key="1">
    <citation type="submission" date="2021-01" db="EMBL/GenBank/DDBJ databases">
        <title>Rhizobium sp. strain KVB221 16S ribosomal RNA gene Genome sequencing and assembly.</title>
        <authorList>
            <person name="Kang M."/>
        </authorList>
    </citation>
    <scope>NUCLEOTIDE SEQUENCE</scope>
    <source>
        <strain evidence="3">KVB221</strain>
    </source>
</reference>
<dbReference type="Proteomes" id="UP000633219">
    <property type="component" value="Unassembled WGS sequence"/>
</dbReference>
<dbReference type="Pfam" id="PF00403">
    <property type="entry name" value="HMA"/>
    <property type="match status" value="1"/>
</dbReference>
<protein>
    <submittedName>
        <fullName evidence="3">Heavy-metal-associated domain-containing protein</fullName>
    </submittedName>
</protein>
<dbReference type="AlphaFoldDB" id="A0A936YUX3"/>